<evidence type="ECO:0000313" key="1">
    <source>
        <dbReference type="EMBL" id="MFD1125880.1"/>
    </source>
</evidence>
<dbReference type="InterPro" id="IPR015947">
    <property type="entry name" value="PUA-like_sf"/>
</dbReference>
<dbReference type="EMBL" id="JBHTLH010000039">
    <property type="protein sequence ID" value="MFD1125880.1"/>
    <property type="molecule type" value="Genomic_DNA"/>
</dbReference>
<reference evidence="2" key="1">
    <citation type="journal article" date="2019" name="Int. J. Syst. Evol. Microbiol.">
        <title>The Global Catalogue of Microorganisms (GCM) 10K type strain sequencing project: providing services to taxonomists for standard genome sequencing and annotation.</title>
        <authorList>
            <consortium name="The Broad Institute Genomics Platform"/>
            <consortium name="The Broad Institute Genome Sequencing Center for Infectious Disease"/>
            <person name="Wu L."/>
            <person name="Ma J."/>
        </authorList>
    </citation>
    <scope>NUCLEOTIDE SEQUENCE [LARGE SCALE GENOMIC DNA]</scope>
    <source>
        <strain evidence="2">CCUG 71848</strain>
    </source>
</reference>
<accession>A0ABW3PVB5</accession>
<organism evidence="1 2">
    <name type="scientific">Lentilactobacillus raoultii</name>
    <dbReference type="NCBI Taxonomy" id="1987503"/>
    <lineage>
        <taxon>Bacteria</taxon>
        <taxon>Bacillati</taxon>
        <taxon>Bacillota</taxon>
        <taxon>Bacilli</taxon>
        <taxon>Lactobacillales</taxon>
        <taxon>Lactobacillaceae</taxon>
        <taxon>Lentilactobacillus</taxon>
    </lineage>
</organism>
<name>A0ABW3PVB5_9LACO</name>
<dbReference type="RefSeq" id="WP_121976947.1">
    <property type="nucleotide sequence ID" value="NZ_JBHTLH010000039.1"/>
</dbReference>
<sequence length="171" mass="19754">MKALSIKQPYAWQIIIGQKPFEYRSWLPGKVTTFLLVSAATPSATDFGWGLANGLALAIISIGRVSREKHYGNYAWPVQVVDLVKPFPVKGRLHFYEVDDAKITRLPDLTHSLLAYRQDQTSDQAIDFINQYQRPLMAIGYRQMPKKYQKQFEATKSWQAVRELWLKRHAN</sequence>
<protein>
    <recommendedName>
        <fullName evidence="3">ASCH domain-containing protein</fullName>
    </recommendedName>
</protein>
<evidence type="ECO:0008006" key="3">
    <source>
        <dbReference type="Google" id="ProtNLM"/>
    </source>
</evidence>
<evidence type="ECO:0000313" key="2">
    <source>
        <dbReference type="Proteomes" id="UP001597156"/>
    </source>
</evidence>
<dbReference type="Proteomes" id="UP001597156">
    <property type="component" value="Unassembled WGS sequence"/>
</dbReference>
<keyword evidence="2" id="KW-1185">Reference proteome</keyword>
<dbReference type="SUPFAM" id="SSF88697">
    <property type="entry name" value="PUA domain-like"/>
    <property type="match status" value="1"/>
</dbReference>
<comment type="caution">
    <text evidence="1">The sequence shown here is derived from an EMBL/GenBank/DDBJ whole genome shotgun (WGS) entry which is preliminary data.</text>
</comment>
<proteinExistence type="predicted"/>
<dbReference type="Gene3D" id="2.30.130.30">
    <property type="entry name" value="Hypothetical protein"/>
    <property type="match status" value="1"/>
</dbReference>
<gene>
    <name evidence="1" type="ORF">ACFQ22_11020</name>
</gene>